<name>Q090K5_STIAD</name>
<feature type="region of interest" description="Disordered" evidence="1">
    <location>
        <begin position="28"/>
        <end position="85"/>
    </location>
</feature>
<gene>
    <name evidence="2" type="ORF">STIAU_5316</name>
</gene>
<evidence type="ECO:0000313" key="2">
    <source>
        <dbReference type="EMBL" id="EAU66173.1"/>
    </source>
</evidence>
<organism evidence="2 3">
    <name type="scientific">Stigmatella aurantiaca (strain DW4/3-1)</name>
    <dbReference type="NCBI Taxonomy" id="378806"/>
    <lineage>
        <taxon>Bacteria</taxon>
        <taxon>Pseudomonadati</taxon>
        <taxon>Myxococcota</taxon>
        <taxon>Myxococcia</taxon>
        <taxon>Myxococcales</taxon>
        <taxon>Cystobacterineae</taxon>
        <taxon>Archangiaceae</taxon>
        <taxon>Stigmatella</taxon>
    </lineage>
</organism>
<evidence type="ECO:0000313" key="3">
    <source>
        <dbReference type="Proteomes" id="UP000032702"/>
    </source>
</evidence>
<accession>Q090K5</accession>
<dbReference type="EMBL" id="AAMD01000062">
    <property type="protein sequence ID" value="EAU66173.1"/>
    <property type="molecule type" value="Genomic_DNA"/>
</dbReference>
<reference evidence="2 3" key="1">
    <citation type="submission" date="2006-04" db="EMBL/GenBank/DDBJ databases">
        <authorList>
            <person name="Nierman W.C."/>
        </authorList>
    </citation>
    <scope>NUCLEOTIDE SEQUENCE [LARGE SCALE GENOMIC DNA]</scope>
    <source>
        <strain evidence="2 3">DW4/3-1</strain>
    </source>
</reference>
<protein>
    <submittedName>
        <fullName evidence="2">Uncharacterized protein</fullName>
    </submittedName>
</protein>
<feature type="compositionally biased region" description="Basic residues" evidence="1">
    <location>
        <begin position="51"/>
        <end position="85"/>
    </location>
</feature>
<comment type="caution">
    <text evidence="2">The sequence shown here is derived from an EMBL/GenBank/DDBJ whole genome shotgun (WGS) entry which is preliminary data.</text>
</comment>
<dbReference type="AlphaFoldDB" id="Q090K5"/>
<dbReference type="Proteomes" id="UP000032702">
    <property type="component" value="Unassembled WGS sequence"/>
</dbReference>
<sequence length="85" mass="9551">MPRWLPAGKGGVVKKFLGSVARSVKEERPLPLHCGSTSPPESFHMPAQKGNRSKKKLSNRAKVRKGALKRRRVRAKRGQNNKPKR</sequence>
<evidence type="ECO:0000256" key="1">
    <source>
        <dbReference type="SAM" id="MobiDB-lite"/>
    </source>
</evidence>
<proteinExistence type="predicted"/>
<dbReference type="PATRIC" id="fig|378806.16.peg.5292"/>